<dbReference type="RefSeq" id="WP_376840681.1">
    <property type="nucleotide sequence ID" value="NZ_JBHMAU010000066.1"/>
</dbReference>
<organism evidence="2 3">
    <name type="scientific">Brevibacterium otitidis</name>
    <dbReference type="NCBI Taxonomy" id="53364"/>
    <lineage>
        <taxon>Bacteria</taxon>
        <taxon>Bacillati</taxon>
        <taxon>Actinomycetota</taxon>
        <taxon>Actinomycetes</taxon>
        <taxon>Micrococcales</taxon>
        <taxon>Brevibacteriaceae</taxon>
        <taxon>Brevibacterium</taxon>
    </lineage>
</organism>
<evidence type="ECO:0000313" key="2">
    <source>
        <dbReference type="EMBL" id="MFB9776825.1"/>
    </source>
</evidence>
<dbReference type="SUPFAM" id="SSF50118">
    <property type="entry name" value="Cell growth inhibitor/plasmid maintenance toxic component"/>
    <property type="match status" value="1"/>
</dbReference>
<dbReference type="EMBL" id="JBHMAU010000066">
    <property type="protein sequence ID" value="MFB9776825.1"/>
    <property type="molecule type" value="Genomic_DNA"/>
</dbReference>
<keyword evidence="3" id="KW-1185">Reference proteome</keyword>
<reference evidence="2 3" key="1">
    <citation type="submission" date="2024-09" db="EMBL/GenBank/DDBJ databases">
        <authorList>
            <person name="Sun Q."/>
            <person name="Mori K."/>
        </authorList>
    </citation>
    <scope>NUCLEOTIDE SEQUENCE [LARGE SCALE GENOMIC DNA]</scope>
    <source>
        <strain evidence="2 3">JCM 11683</strain>
    </source>
</reference>
<accession>A0ABV5X322</accession>
<evidence type="ECO:0000313" key="3">
    <source>
        <dbReference type="Proteomes" id="UP001589707"/>
    </source>
</evidence>
<evidence type="ECO:0000256" key="1">
    <source>
        <dbReference type="SAM" id="MobiDB-lite"/>
    </source>
</evidence>
<feature type="region of interest" description="Disordered" evidence="1">
    <location>
        <begin position="28"/>
        <end position="111"/>
    </location>
</feature>
<name>A0ABV5X322_9MICO</name>
<dbReference type="Pfam" id="PF02452">
    <property type="entry name" value="PemK_toxin"/>
    <property type="match status" value="1"/>
</dbReference>
<dbReference type="InterPro" id="IPR003477">
    <property type="entry name" value="PemK-like"/>
</dbReference>
<feature type="compositionally biased region" description="Basic and acidic residues" evidence="1">
    <location>
        <begin position="43"/>
        <end position="66"/>
    </location>
</feature>
<proteinExistence type="predicted"/>
<dbReference type="Proteomes" id="UP001589707">
    <property type="component" value="Unassembled WGS sequence"/>
</dbReference>
<sequence length="238" mass="26748">MDLRSLARRAVNRGVRDGVGFISRKLADPRTQQAIGDVIGGKEPAKVLQEYRDSGRTDQRVEDRQQPPRARKRKEKKDPRGDYGPAAKASRSRPKQGFPHRPSGGYPGDYTGPIRPLYAPDLDGDADPGEIVWAWVPYEEDHSRGKDRPVLIIGREGPWLLGLMLTSKDNIPGSVGEVHETEHARYINVGTGDWDEQRRPSEIRIDRVVRIQDGAVRREGAIMPMTLFSRVVDEVRNA</sequence>
<protein>
    <submittedName>
        <fullName evidence="2">Type II toxin-antitoxin system PemK/MazF family toxin</fullName>
    </submittedName>
</protein>
<comment type="caution">
    <text evidence="2">The sequence shown here is derived from an EMBL/GenBank/DDBJ whole genome shotgun (WGS) entry which is preliminary data.</text>
</comment>
<gene>
    <name evidence="2" type="ORF">ACFFN1_10520</name>
</gene>